<feature type="transmembrane region" description="Helical" evidence="1">
    <location>
        <begin position="133"/>
        <end position="150"/>
    </location>
</feature>
<feature type="signal peptide" evidence="2">
    <location>
        <begin position="1"/>
        <end position="19"/>
    </location>
</feature>
<name>A0A8I6RBB0_CIMLE</name>
<protein>
    <submittedName>
        <fullName evidence="3">Uncharacterized protein</fullName>
    </submittedName>
</protein>
<dbReference type="Pfam" id="PF07898">
    <property type="entry name" value="DUF1676"/>
    <property type="match status" value="1"/>
</dbReference>
<organism evidence="3 4">
    <name type="scientific">Cimex lectularius</name>
    <name type="common">Bed bug</name>
    <name type="synonym">Acanthia lectularia</name>
    <dbReference type="NCBI Taxonomy" id="79782"/>
    <lineage>
        <taxon>Eukaryota</taxon>
        <taxon>Metazoa</taxon>
        <taxon>Ecdysozoa</taxon>
        <taxon>Arthropoda</taxon>
        <taxon>Hexapoda</taxon>
        <taxon>Insecta</taxon>
        <taxon>Pterygota</taxon>
        <taxon>Neoptera</taxon>
        <taxon>Paraneoptera</taxon>
        <taxon>Hemiptera</taxon>
        <taxon>Heteroptera</taxon>
        <taxon>Panheteroptera</taxon>
        <taxon>Cimicomorpha</taxon>
        <taxon>Cimicidae</taxon>
        <taxon>Cimex</taxon>
    </lineage>
</organism>
<proteinExistence type="predicted"/>
<evidence type="ECO:0000256" key="1">
    <source>
        <dbReference type="SAM" id="Phobius"/>
    </source>
</evidence>
<dbReference type="RefSeq" id="XP_014241353.1">
    <property type="nucleotide sequence ID" value="XM_014385867.2"/>
</dbReference>
<dbReference type="KEGG" id="clec:106662063"/>
<dbReference type="InterPro" id="IPR012464">
    <property type="entry name" value="DUF1676"/>
</dbReference>
<keyword evidence="4" id="KW-1185">Reference proteome</keyword>
<reference evidence="3" key="1">
    <citation type="submission" date="2022-01" db="UniProtKB">
        <authorList>
            <consortium name="EnsemblMetazoa"/>
        </authorList>
    </citation>
    <scope>IDENTIFICATION</scope>
</reference>
<sequence>MKLRSVFAVVFVSLGLSTGLEIRENALENCGDDRLGTCIRIKALAFLDKALAYDAPLVVNDFLTITRDAGTANNSSARFDTKTHVDQGTKDDVLDEMIMDRILNYLRSRSLQFTIPANIIEGRKRGGGKKGGMIMMAALAMGGMMVQLAMGKVALLAGKALLVGKMALFLSAIIALKKLFGSGGGGGDSHPQVVYAESHGSGGGHGGWGRSFDPEGMQQLAYHAQAVL</sequence>
<dbReference type="AlphaFoldDB" id="A0A8I6RBB0"/>
<dbReference type="PANTHER" id="PTHR21879">
    <property type="entry name" value="FI03362P-RELATED-RELATED"/>
    <property type="match status" value="1"/>
</dbReference>
<keyword evidence="1" id="KW-0472">Membrane</keyword>
<dbReference type="GO" id="GO:0016020">
    <property type="term" value="C:membrane"/>
    <property type="evidence" value="ECO:0007669"/>
    <property type="project" value="TreeGrafter"/>
</dbReference>
<dbReference type="PANTHER" id="PTHR21879:SF14">
    <property type="entry name" value="OSIRIS 8"/>
    <property type="match status" value="1"/>
</dbReference>
<dbReference type="Proteomes" id="UP000494040">
    <property type="component" value="Unassembled WGS sequence"/>
</dbReference>
<dbReference type="EnsemblMetazoa" id="XM_014385867.2">
    <property type="protein sequence ID" value="XP_014241353.1"/>
    <property type="gene ID" value="LOC106662063"/>
</dbReference>
<evidence type="ECO:0000256" key="2">
    <source>
        <dbReference type="SAM" id="SignalP"/>
    </source>
</evidence>
<accession>A0A8I6RBB0</accession>
<keyword evidence="1" id="KW-1133">Transmembrane helix</keyword>
<feature type="chain" id="PRO_5035181089" evidence="2">
    <location>
        <begin position="20"/>
        <end position="228"/>
    </location>
</feature>
<dbReference type="GeneID" id="106662063"/>
<keyword evidence="1" id="KW-0812">Transmembrane</keyword>
<evidence type="ECO:0000313" key="4">
    <source>
        <dbReference type="Proteomes" id="UP000494040"/>
    </source>
</evidence>
<dbReference type="OrthoDB" id="6620280at2759"/>
<evidence type="ECO:0000313" key="3">
    <source>
        <dbReference type="EnsemblMetazoa" id="XP_014241353.1"/>
    </source>
</evidence>
<keyword evidence="2" id="KW-0732">Signal</keyword>